<evidence type="ECO:0000313" key="9">
    <source>
        <dbReference type="Proteomes" id="UP001279734"/>
    </source>
</evidence>
<accession>A0AAD3SLP5</accession>
<keyword evidence="2 6" id="KW-0812">Transmembrane</keyword>
<gene>
    <name evidence="8" type="ORF">Nepgr_014930</name>
</gene>
<evidence type="ECO:0000256" key="6">
    <source>
        <dbReference type="SAM" id="Phobius"/>
    </source>
</evidence>
<dbReference type="InterPro" id="IPR053937">
    <property type="entry name" value="GOST_TM"/>
</dbReference>
<evidence type="ECO:0000256" key="5">
    <source>
        <dbReference type="ARBA" id="ARBA00023136"/>
    </source>
</evidence>
<feature type="transmembrane region" description="Helical" evidence="6">
    <location>
        <begin position="53"/>
        <end position="70"/>
    </location>
</feature>
<dbReference type="AlphaFoldDB" id="A0AAD3SLP5"/>
<dbReference type="EMBL" id="BSYO01000012">
    <property type="protein sequence ID" value="GMH13089.1"/>
    <property type="molecule type" value="Genomic_DNA"/>
</dbReference>
<dbReference type="Proteomes" id="UP001279734">
    <property type="component" value="Unassembled WGS sequence"/>
</dbReference>
<dbReference type="InterPro" id="IPR009637">
    <property type="entry name" value="GPR107/GPR108-like"/>
</dbReference>
<evidence type="ECO:0000256" key="1">
    <source>
        <dbReference type="ARBA" id="ARBA00004141"/>
    </source>
</evidence>
<evidence type="ECO:0000256" key="4">
    <source>
        <dbReference type="ARBA" id="ARBA00022989"/>
    </source>
</evidence>
<dbReference type="PANTHER" id="PTHR21229">
    <property type="entry name" value="LUNG SEVEN TRANSMEMBRANE RECEPTOR"/>
    <property type="match status" value="1"/>
</dbReference>
<evidence type="ECO:0000313" key="8">
    <source>
        <dbReference type="EMBL" id="GMH13089.1"/>
    </source>
</evidence>
<dbReference type="GO" id="GO:0005794">
    <property type="term" value="C:Golgi apparatus"/>
    <property type="evidence" value="ECO:0007669"/>
    <property type="project" value="TreeGrafter"/>
</dbReference>
<feature type="transmembrane region" description="Helical" evidence="6">
    <location>
        <begin position="90"/>
        <end position="114"/>
    </location>
</feature>
<keyword evidence="4 6" id="KW-1133">Transmembrane helix</keyword>
<feature type="transmembrane region" description="Helical" evidence="6">
    <location>
        <begin position="22"/>
        <end position="41"/>
    </location>
</feature>
<proteinExistence type="predicted"/>
<organism evidence="8 9">
    <name type="scientific">Nepenthes gracilis</name>
    <name type="common">Slender pitcher plant</name>
    <dbReference type="NCBI Taxonomy" id="150966"/>
    <lineage>
        <taxon>Eukaryota</taxon>
        <taxon>Viridiplantae</taxon>
        <taxon>Streptophyta</taxon>
        <taxon>Embryophyta</taxon>
        <taxon>Tracheophyta</taxon>
        <taxon>Spermatophyta</taxon>
        <taxon>Magnoliopsida</taxon>
        <taxon>eudicotyledons</taxon>
        <taxon>Gunneridae</taxon>
        <taxon>Pentapetalae</taxon>
        <taxon>Caryophyllales</taxon>
        <taxon>Nepenthaceae</taxon>
        <taxon>Nepenthes</taxon>
    </lineage>
</organism>
<comment type="caution">
    <text evidence="8">The sequence shown here is derived from an EMBL/GenBank/DDBJ whole genome shotgun (WGS) entry which is preliminary data.</text>
</comment>
<dbReference type="GO" id="GO:0016020">
    <property type="term" value="C:membrane"/>
    <property type="evidence" value="ECO:0007669"/>
    <property type="project" value="UniProtKB-SubCell"/>
</dbReference>
<keyword evidence="9" id="KW-1185">Reference proteome</keyword>
<dbReference type="PANTHER" id="PTHR21229:SF21">
    <property type="entry name" value="OS04G0508600 PROTEIN"/>
    <property type="match status" value="1"/>
</dbReference>
<keyword evidence="5 6" id="KW-0472">Membrane</keyword>
<sequence length="136" mass="15853">MYNLVSGVKDFLPAGQTPLPRLYFFLFIVYSVFFGIWSYICIKQRLTIEKFQLLMRALLLFKALEMICAAEDTMFVRKTGTPHGWDVPFYIFGFFKGIMLFTVIALIGTGWSVIKPYLQEREKKILKTIISLQVVY</sequence>
<protein>
    <recommendedName>
        <fullName evidence="7">GOST seven transmembrane domain-containing protein</fullName>
    </recommendedName>
</protein>
<evidence type="ECO:0000256" key="2">
    <source>
        <dbReference type="ARBA" id="ARBA00022692"/>
    </source>
</evidence>
<name>A0AAD3SLP5_NEPGR</name>
<dbReference type="Pfam" id="PF06814">
    <property type="entry name" value="GOST_TM"/>
    <property type="match status" value="1"/>
</dbReference>
<evidence type="ECO:0000259" key="7">
    <source>
        <dbReference type="Pfam" id="PF06814"/>
    </source>
</evidence>
<feature type="domain" description="GOST seven transmembrane" evidence="7">
    <location>
        <begin position="18"/>
        <end position="134"/>
    </location>
</feature>
<comment type="subcellular location">
    <subcellularLocation>
        <location evidence="1">Membrane</location>
        <topology evidence="1">Multi-pass membrane protein</topology>
    </subcellularLocation>
</comment>
<reference evidence="8" key="1">
    <citation type="submission" date="2023-05" db="EMBL/GenBank/DDBJ databases">
        <title>Nepenthes gracilis genome sequencing.</title>
        <authorList>
            <person name="Fukushima K."/>
        </authorList>
    </citation>
    <scope>NUCLEOTIDE SEQUENCE</scope>
    <source>
        <strain evidence="8">SING2019-196</strain>
    </source>
</reference>
<evidence type="ECO:0000256" key="3">
    <source>
        <dbReference type="ARBA" id="ARBA00022729"/>
    </source>
</evidence>
<keyword evidence="3" id="KW-0732">Signal</keyword>